<dbReference type="GeneID" id="14871361"/>
<dbReference type="InterPro" id="IPR051055">
    <property type="entry name" value="PIF1_helicase"/>
</dbReference>
<dbReference type="InterPro" id="IPR003593">
    <property type="entry name" value="AAA+_ATPase"/>
</dbReference>
<feature type="region of interest" description="Disordered" evidence="2">
    <location>
        <begin position="272"/>
        <end position="297"/>
    </location>
</feature>
<dbReference type="GO" id="GO:0016887">
    <property type="term" value="F:ATP hydrolysis activity"/>
    <property type="evidence" value="ECO:0007669"/>
    <property type="project" value="RHEA"/>
</dbReference>
<dbReference type="EMBL" id="GL883015">
    <property type="protein sequence ID" value="EGG19237.1"/>
    <property type="molecule type" value="Genomic_DNA"/>
</dbReference>
<evidence type="ECO:0000313" key="5">
    <source>
        <dbReference type="Proteomes" id="UP000007797"/>
    </source>
</evidence>
<comment type="similarity">
    <text evidence="1">Belongs to the helicase family.</text>
</comment>
<gene>
    <name evidence="4" type="primary">pif1</name>
    <name evidence="4" type="ORF">DFA_02022</name>
</gene>
<reference evidence="5" key="1">
    <citation type="journal article" date="2011" name="Genome Res.">
        <title>Phylogeny-wide analysis of social amoeba genomes highlights ancient origins for complex intercellular communication.</title>
        <authorList>
            <person name="Heidel A.J."/>
            <person name="Lawal H.M."/>
            <person name="Felder M."/>
            <person name="Schilde C."/>
            <person name="Helps N.R."/>
            <person name="Tunggal B."/>
            <person name="Rivero F."/>
            <person name="John U."/>
            <person name="Schleicher M."/>
            <person name="Eichinger L."/>
            <person name="Platzer M."/>
            <person name="Noegel A.A."/>
            <person name="Schaap P."/>
            <person name="Gloeckner G."/>
        </authorList>
    </citation>
    <scope>NUCLEOTIDE SEQUENCE [LARGE SCALE GENOMIC DNA]</scope>
    <source>
        <strain evidence="5">SH3</strain>
    </source>
</reference>
<evidence type="ECO:0000313" key="4">
    <source>
        <dbReference type="EMBL" id="EGG19237.1"/>
    </source>
</evidence>
<protein>
    <recommendedName>
        <fullName evidence="1">ATP-dependent DNA helicase</fullName>
        <ecNumber evidence="1">5.6.2.3</ecNumber>
    </recommendedName>
</protein>
<evidence type="ECO:0000256" key="1">
    <source>
        <dbReference type="RuleBase" id="RU363044"/>
    </source>
</evidence>
<sequence>MWSSSQSSKIKLVHTSYQRFTTNLSASSSSYLRNYISTSNNYNYNNNNTNNLYKCQNINNYNYNYAKLNNNNNNNNSYLCTYKNNNNNNHLININNKRLYTSNSNSSRNDSDYGYYDVQLSYEVEEDDKPYEQTVSSNDSNSSSTFSTTLPPLQLQPLQQQQKEKYNPKPTKQVNAASLPKIIKIKSSSKSSSPLPPPSLSISTDTNNSNNIKKNNNNSNDSIIQSIFGLQDSNTIKSNINNNNINNNSTITPTGLNNSQPKQQEILNLDNEEEELSFEKKKKKGKKSSQEDSDMEIDLTDEQKAIVKCIVEGGKNVFFTGSAGTGKSVVIKHTVAQLREKHGIGTVHVTAASGIAAVNIGGVTLHSFAGIGYGQGTVTQLAVGIAKRKKYEKRWRECKVLIIDEISMIDSELFDKLEQVARIFGGIQLCLCGDFFQLPPVLGNYAFESEAWHKLYSEAIDLLHKCNRPLDISNGVLPTKLYTTNADVDSENNVALAALPGETVSFTSIDSGCKELIEALDKDCPAPRELNLKVGAQVVLLRKPDGQSKLVNGSRGVVVEFVEPKATRLLKAKSTSWAEKNALVPVVLFNDGSRVRIKPSEWGIWSEKKATRQQLPLKLAWALTIHRAQGLTLDKIECRLQQAFANGQAYVALSRAKTLQEQAPKLSILKRNS</sequence>
<dbReference type="GO" id="GO:0006281">
    <property type="term" value="P:DNA repair"/>
    <property type="evidence" value="ECO:0007669"/>
    <property type="project" value="UniProtKB-KW"/>
</dbReference>
<accession>F4PYH1</accession>
<evidence type="ECO:0000256" key="2">
    <source>
        <dbReference type="SAM" id="MobiDB-lite"/>
    </source>
</evidence>
<dbReference type="SUPFAM" id="SSF52540">
    <property type="entry name" value="P-loop containing nucleoside triphosphate hydrolases"/>
    <property type="match status" value="2"/>
</dbReference>
<keyword evidence="1" id="KW-0547">Nucleotide-binding</keyword>
<keyword evidence="1" id="KW-0227">DNA damage</keyword>
<feature type="compositionally biased region" description="Low complexity" evidence="2">
    <location>
        <begin position="200"/>
        <end position="220"/>
    </location>
</feature>
<organism evidence="4 5">
    <name type="scientific">Cavenderia fasciculata</name>
    <name type="common">Slime mold</name>
    <name type="synonym">Dictyostelium fasciculatum</name>
    <dbReference type="NCBI Taxonomy" id="261658"/>
    <lineage>
        <taxon>Eukaryota</taxon>
        <taxon>Amoebozoa</taxon>
        <taxon>Evosea</taxon>
        <taxon>Eumycetozoa</taxon>
        <taxon>Dictyostelia</taxon>
        <taxon>Acytosteliales</taxon>
        <taxon>Cavenderiaceae</taxon>
        <taxon>Cavenderia</taxon>
    </lineage>
</organism>
<feature type="region of interest" description="Disordered" evidence="2">
    <location>
        <begin position="187"/>
        <end position="220"/>
    </location>
</feature>
<dbReference type="PANTHER" id="PTHR47642:SF7">
    <property type="entry name" value="ATP-DEPENDENT DNA HELICASE PIF1"/>
    <property type="match status" value="1"/>
</dbReference>
<dbReference type="InterPro" id="IPR027417">
    <property type="entry name" value="P-loop_NTPase"/>
</dbReference>
<dbReference type="SMART" id="SM00382">
    <property type="entry name" value="AAA"/>
    <property type="match status" value="1"/>
</dbReference>
<dbReference type="CDD" id="cd18037">
    <property type="entry name" value="DEXSc_Pif1_like"/>
    <property type="match status" value="1"/>
</dbReference>
<keyword evidence="1" id="KW-0234">DNA repair</keyword>
<feature type="region of interest" description="Disordered" evidence="2">
    <location>
        <begin position="130"/>
        <end position="153"/>
    </location>
</feature>
<dbReference type="KEGG" id="dfa:DFA_02022"/>
<dbReference type="Pfam" id="PF05970">
    <property type="entry name" value="PIF1"/>
    <property type="match status" value="1"/>
</dbReference>
<feature type="compositionally biased region" description="Low complexity" evidence="2">
    <location>
        <begin position="133"/>
        <end position="153"/>
    </location>
</feature>
<comment type="catalytic activity">
    <reaction evidence="1">
        <text>ATP + H2O = ADP + phosphate + H(+)</text>
        <dbReference type="Rhea" id="RHEA:13065"/>
        <dbReference type="ChEBI" id="CHEBI:15377"/>
        <dbReference type="ChEBI" id="CHEBI:15378"/>
        <dbReference type="ChEBI" id="CHEBI:30616"/>
        <dbReference type="ChEBI" id="CHEBI:43474"/>
        <dbReference type="ChEBI" id="CHEBI:456216"/>
        <dbReference type="EC" id="5.6.2.3"/>
    </reaction>
</comment>
<dbReference type="CDD" id="cd18809">
    <property type="entry name" value="SF1_C_RecD"/>
    <property type="match status" value="1"/>
</dbReference>
<dbReference type="AlphaFoldDB" id="F4PYH1"/>
<dbReference type="InterPro" id="IPR049163">
    <property type="entry name" value="Pif1-like_2B_dom"/>
</dbReference>
<dbReference type="Gene3D" id="3.40.50.300">
    <property type="entry name" value="P-loop containing nucleotide triphosphate hydrolases"/>
    <property type="match status" value="1"/>
</dbReference>
<dbReference type="Proteomes" id="UP000007797">
    <property type="component" value="Unassembled WGS sequence"/>
</dbReference>
<comment type="cofactor">
    <cofactor evidence="1">
        <name>Mg(2+)</name>
        <dbReference type="ChEBI" id="CHEBI:18420"/>
    </cofactor>
</comment>
<dbReference type="EC" id="5.6.2.3" evidence="1"/>
<dbReference type="InterPro" id="IPR010285">
    <property type="entry name" value="DNA_helicase_pif1-like_DEAD"/>
</dbReference>
<keyword evidence="1" id="KW-0067">ATP-binding</keyword>
<proteinExistence type="inferred from homology"/>
<dbReference type="Pfam" id="PF21530">
    <property type="entry name" value="Pif1_2B_dom"/>
    <property type="match status" value="1"/>
</dbReference>
<keyword evidence="1" id="KW-0233">DNA recombination</keyword>
<evidence type="ECO:0000259" key="3">
    <source>
        <dbReference type="SMART" id="SM00382"/>
    </source>
</evidence>
<dbReference type="GO" id="GO:0005524">
    <property type="term" value="F:ATP binding"/>
    <property type="evidence" value="ECO:0007669"/>
    <property type="project" value="UniProtKB-KW"/>
</dbReference>
<keyword evidence="1" id="KW-0378">Hydrolase</keyword>
<feature type="domain" description="AAA+ ATPase" evidence="3">
    <location>
        <begin position="313"/>
        <end position="457"/>
    </location>
</feature>
<name>F4PYH1_CACFS</name>
<keyword evidence="1 4" id="KW-0347">Helicase</keyword>
<dbReference type="GO" id="GO:0043139">
    <property type="term" value="F:5'-3' DNA helicase activity"/>
    <property type="evidence" value="ECO:0007669"/>
    <property type="project" value="UniProtKB-EC"/>
</dbReference>
<dbReference type="OrthoDB" id="19611at2759"/>
<dbReference type="PANTHER" id="PTHR47642">
    <property type="entry name" value="ATP-DEPENDENT DNA HELICASE"/>
    <property type="match status" value="1"/>
</dbReference>
<dbReference type="OMA" id="MRLMAND"/>
<dbReference type="STRING" id="1054147.F4PYH1"/>
<dbReference type="GO" id="GO:0006310">
    <property type="term" value="P:DNA recombination"/>
    <property type="evidence" value="ECO:0007669"/>
    <property type="project" value="UniProtKB-KW"/>
</dbReference>
<dbReference type="GO" id="GO:0000723">
    <property type="term" value="P:telomere maintenance"/>
    <property type="evidence" value="ECO:0007669"/>
    <property type="project" value="InterPro"/>
</dbReference>
<dbReference type="RefSeq" id="XP_004357508.1">
    <property type="nucleotide sequence ID" value="XM_004357451.1"/>
</dbReference>
<keyword evidence="5" id="KW-1185">Reference proteome</keyword>